<dbReference type="Gene3D" id="3.40.50.300">
    <property type="entry name" value="P-loop containing nucleotide triphosphate hydrolases"/>
    <property type="match status" value="1"/>
</dbReference>
<dbReference type="SMART" id="SM00028">
    <property type="entry name" value="TPR"/>
    <property type="match status" value="3"/>
</dbReference>
<evidence type="ECO:0000313" key="3">
    <source>
        <dbReference type="EMBL" id="NBE55580.1"/>
    </source>
</evidence>
<feature type="compositionally biased region" description="Low complexity" evidence="2">
    <location>
        <begin position="634"/>
        <end position="651"/>
    </location>
</feature>
<sequence length="832" mass="88781">MDQVTERQLTAALTYAADRPAARLSLLDAVGSDADARAQQRVRAWVLGESGESGAAGEPAPVLAALLAEASLADPVLAENLSRWTTRTLTTGATTPDGGEASRNTFDATRVDGVVVQARNISGGLHLHPAAEAAEPVPRQIPAPPAHFTGRDHELAELERLARAPRQAPAVAVISGPAGVGKSALARGLLGKVADAFPDGLLHADLRGRSPEGPARPTEILAEFLRALGCRQVPYELRELAALWRTVTAEARIAVLLDDALSAAQARPLLPASPTALTLVTSRGRLTGLGLDGAAFRPLGVLDAAHSLELLSRRIGESRVHGEPEAARSVATACGGLPLAVCVAAAHMAARPRQPLAAMARALGENGQHTLDALRVEGESAVRTALDESYRLLPPALGRAYRLLSLAPVGVLDAPVAAAVCAVPPEAAERLLDDLAEVSLLDELGGTAHSGPVRYRFHDLVRAHARRLAGTEDPPEERDAAAARVLDHYLATATAAEQILTPSHRTLRRDYSGPVRQQPPFDDEQGAIQWLDTERGRLMAVLRFAAGSGADDAAWQLADAMWPLFLRLRPYELWLEAHEIGLAAARRTGDRAGERRMLTSGGTGLRNTGRYDEALRWFEEALRAAREDSAEAAGDSTGTAEDSTGTAGDAAARARHRRDEAQALHGLGQTSRLAGRLPEAERYFREALALRADIGYHRGVALSRLCLGDVALAAGQPEQAVGHLERAHGELLAEQDRYDAARALALLGRAYARTGRHAEADRQLLAALDEFTATGSVHWQAHVLEMLGEAAAERGDTERARARYEESRARYAPVSEPDTRRLEDRLRTLGNP</sequence>
<comment type="caution">
    <text evidence="3">The sequence shown here is derived from an EMBL/GenBank/DDBJ whole genome shotgun (WGS) entry which is preliminary data.</text>
</comment>
<dbReference type="PANTHER" id="PTHR47691:SF3">
    <property type="entry name" value="HTH-TYPE TRANSCRIPTIONAL REGULATOR RV0890C-RELATED"/>
    <property type="match status" value="1"/>
</dbReference>
<dbReference type="OrthoDB" id="3311584at2"/>
<dbReference type="AlphaFoldDB" id="A0A964UWF5"/>
<feature type="region of interest" description="Disordered" evidence="2">
    <location>
        <begin position="628"/>
        <end position="657"/>
    </location>
</feature>
<dbReference type="InterPro" id="IPR011990">
    <property type="entry name" value="TPR-like_helical_dom_sf"/>
</dbReference>
<feature type="compositionally biased region" description="Basic and acidic residues" evidence="2">
    <location>
        <begin position="817"/>
        <end position="832"/>
    </location>
</feature>
<dbReference type="EMBL" id="JAAAHS010000340">
    <property type="protein sequence ID" value="NBE55580.1"/>
    <property type="molecule type" value="Genomic_DNA"/>
</dbReference>
<dbReference type="InterPro" id="IPR027417">
    <property type="entry name" value="P-loop_NTPase"/>
</dbReference>
<dbReference type="Proteomes" id="UP000598297">
    <property type="component" value="Unassembled WGS sequence"/>
</dbReference>
<dbReference type="PRINTS" id="PR00364">
    <property type="entry name" value="DISEASERSIST"/>
</dbReference>
<dbReference type="PANTHER" id="PTHR47691">
    <property type="entry name" value="REGULATOR-RELATED"/>
    <property type="match status" value="1"/>
</dbReference>
<dbReference type="InterPro" id="IPR042197">
    <property type="entry name" value="Apaf_helical"/>
</dbReference>
<feature type="region of interest" description="Disordered" evidence="2">
    <location>
        <begin position="795"/>
        <end position="832"/>
    </location>
</feature>
<dbReference type="Pfam" id="PF13374">
    <property type="entry name" value="TPR_10"/>
    <property type="match status" value="1"/>
</dbReference>
<gene>
    <name evidence="3" type="ORF">GUY60_29955</name>
</gene>
<keyword evidence="1" id="KW-0802">TPR repeat</keyword>
<name>A0A964UWF5_9ACTN</name>
<organism evidence="3 4">
    <name type="scientific">Streptomyces boluensis</name>
    <dbReference type="NCBI Taxonomy" id="1775135"/>
    <lineage>
        <taxon>Bacteria</taxon>
        <taxon>Bacillati</taxon>
        <taxon>Actinomycetota</taxon>
        <taxon>Actinomycetes</taxon>
        <taxon>Kitasatosporales</taxon>
        <taxon>Streptomycetaceae</taxon>
        <taxon>Streptomyces</taxon>
    </lineage>
</organism>
<dbReference type="SUPFAM" id="SSF48452">
    <property type="entry name" value="TPR-like"/>
    <property type="match status" value="1"/>
</dbReference>
<dbReference type="Gene3D" id="1.10.8.430">
    <property type="entry name" value="Helical domain of apoptotic protease-activating factors"/>
    <property type="match status" value="1"/>
</dbReference>
<dbReference type="Gene3D" id="1.25.40.10">
    <property type="entry name" value="Tetratricopeptide repeat domain"/>
    <property type="match status" value="1"/>
</dbReference>
<dbReference type="PROSITE" id="PS50005">
    <property type="entry name" value="TPR"/>
    <property type="match status" value="1"/>
</dbReference>
<protein>
    <submittedName>
        <fullName evidence="3">Tetratricopeptide repeat protein</fullName>
    </submittedName>
</protein>
<dbReference type="InterPro" id="IPR019734">
    <property type="entry name" value="TPR_rpt"/>
</dbReference>
<evidence type="ECO:0000256" key="2">
    <source>
        <dbReference type="SAM" id="MobiDB-lite"/>
    </source>
</evidence>
<proteinExistence type="predicted"/>
<reference evidence="3" key="1">
    <citation type="submission" date="2020-01" db="EMBL/GenBank/DDBJ databases">
        <title>Whole-genome analyses of novel actinobacteria.</title>
        <authorList>
            <person name="Sahin N."/>
        </authorList>
    </citation>
    <scope>NUCLEOTIDE SEQUENCE</scope>
    <source>
        <strain evidence="3">YC537</strain>
    </source>
</reference>
<dbReference type="RefSeq" id="WP_161703436.1">
    <property type="nucleotide sequence ID" value="NZ_JAAAHS010000340.1"/>
</dbReference>
<keyword evidence="4" id="KW-1185">Reference proteome</keyword>
<evidence type="ECO:0000313" key="4">
    <source>
        <dbReference type="Proteomes" id="UP000598297"/>
    </source>
</evidence>
<feature type="repeat" description="TPR" evidence="1">
    <location>
        <begin position="661"/>
        <end position="694"/>
    </location>
</feature>
<evidence type="ECO:0000256" key="1">
    <source>
        <dbReference type="PROSITE-ProRule" id="PRU00339"/>
    </source>
</evidence>
<dbReference type="SUPFAM" id="SSF52540">
    <property type="entry name" value="P-loop containing nucleoside triphosphate hydrolases"/>
    <property type="match status" value="1"/>
</dbReference>
<feature type="compositionally biased region" description="Basic and acidic residues" evidence="2">
    <location>
        <begin position="795"/>
        <end position="809"/>
    </location>
</feature>
<dbReference type="Pfam" id="PF13424">
    <property type="entry name" value="TPR_12"/>
    <property type="match status" value="1"/>
</dbReference>
<accession>A0A964UWF5</accession>
<dbReference type="GO" id="GO:0043531">
    <property type="term" value="F:ADP binding"/>
    <property type="evidence" value="ECO:0007669"/>
    <property type="project" value="InterPro"/>
</dbReference>